<dbReference type="Proteomes" id="UP001147747">
    <property type="component" value="Unassembled WGS sequence"/>
</dbReference>
<comment type="caution">
    <text evidence="2">The sequence shown here is derived from an EMBL/GenBank/DDBJ whole genome shotgun (WGS) entry which is preliminary data.</text>
</comment>
<dbReference type="AlphaFoldDB" id="A0A9W9WAU7"/>
<evidence type="ECO:0000256" key="1">
    <source>
        <dbReference type="SAM" id="MobiDB-lite"/>
    </source>
</evidence>
<dbReference type="GeneID" id="81363998"/>
<feature type="region of interest" description="Disordered" evidence="1">
    <location>
        <begin position="17"/>
        <end position="42"/>
    </location>
</feature>
<evidence type="ECO:0000313" key="2">
    <source>
        <dbReference type="EMBL" id="KAJ5413744.1"/>
    </source>
</evidence>
<evidence type="ECO:0000313" key="3">
    <source>
        <dbReference type="Proteomes" id="UP001147747"/>
    </source>
</evidence>
<reference evidence="2" key="1">
    <citation type="submission" date="2022-12" db="EMBL/GenBank/DDBJ databases">
        <authorList>
            <person name="Petersen C."/>
        </authorList>
    </citation>
    <scope>NUCLEOTIDE SEQUENCE</scope>
    <source>
        <strain evidence="2">IBT 29677</strain>
    </source>
</reference>
<keyword evidence="3" id="KW-1185">Reference proteome</keyword>
<reference evidence="2" key="2">
    <citation type="journal article" date="2023" name="IMA Fungus">
        <title>Comparative genomic study of the Penicillium genus elucidates a diverse pangenome and 15 lateral gene transfer events.</title>
        <authorList>
            <person name="Petersen C."/>
            <person name="Sorensen T."/>
            <person name="Nielsen M.R."/>
            <person name="Sondergaard T.E."/>
            <person name="Sorensen J.L."/>
            <person name="Fitzpatrick D.A."/>
            <person name="Frisvad J.C."/>
            <person name="Nielsen K.L."/>
        </authorList>
    </citation>
    <scope>NUCLEOTIDE SEQUENCE</scope>
    <source>
        <strain evidence="2">IBT 29677</strain>
    </source>
</reference>
<sequence>MARSGVGLDLLREAVGDSCENGDGWKHGSGRGPPGSNTLSVPDPVEDAVVLHVAGWRQR</sequence>
<gene>
    <name evidence="2" type="ORF">N7509_000371</name>
</gene>
<dbReference type="EMBL" id="JAPZBU010000003">
    <property type="protein sequence ID" value="KAJ5413744.1"/>
    <property type="molecule type" value="Genomic_DNA"/>
</dbReference>
<protein>
    <submittedName>
        <fullName evidence="2">Uncharacterized protein</fullName>
    </submittedName>
</protein>
<name>A0A9W9WAU7_9EURO</name>
<proteinExistence type="predicted"/>
<organism evidence="2 3">
    <name type="scientific">Penicillium cosmopolitanum</name>
    <dbReference type="NCBI Taxonomy" id="1131564"/>
    <lineage>
        <taxon>Eukaryota</taxon>
        <taxon>Fungi</taxon>
        <taxon>Dikarya</taxon>
        <taxon>Ascomycota</taxon>
        <taxon>Pezizomycotina</taxon>
        <taxon>Eurotiomycetes</taxon>
        <taxon>Eurotiomycetidae</taxon>
        <taxon>Eurotiales</taxon>
        <taxon>Aspergillaceae</taxon>
        <taxon>Penicillium</taxon>
    </lineage>
</organism>
<dbReference type="RefSeq" id="XP_056493600.1">
    <property type="nucleotide sequence ID" value="XM_056625018.1"/>
</dbReference>
<accession>A0A9W9WAU7</accession>